<comment type="caution">
    <text evidence="8">The sequence shown here is derived from an EMBL/GenBank/DDBJ whole genome shotgun (WGS) entry which is preliminary data.</text>
</comment>
<reference evidence="8 9" key="1">
    <citation type="submission" date="2019-07" db="EMBL/GenBank/DDBJ databases">
        <title>Genomics analysis of Aphanomyces spp. identifies a new class of oomycete effector associated with host adaptation.</title>
        <authorList>
            <person name="Gaulin E."/>
        </authorList>
    </citation>
    <scope>NUCLEOTIDE SEQUENCE [LARGE SCALE GENOMIC DNA]</scope>
    <source>
        <strain evidence="8 9">ATCC 201684</strain>
    </source>
</reference>
<organism evidence="8 9">
    <name type="scientific">Aphanomyces euteiches</name>
    <dbReference type="NCBI Taxonomy" id="100861"/>
    <lineage>
        <taxon>Eukaryota</taxon>
        <taxon>Sar</taxon>
        <taxon>Stramenopiles</taxon>
        <taxon>Oomycota</taxon>
        <taxon>Saprolegniomycetes</taxon>
        <taxon>Saprolegniales</taxon>
        <taxon>Verrucalvaceae</taxon>
        <taxon>Aphanomyces</taxon>
    </lineage>
</organism>
<dbReference type="AlphaFoldDB" id="A0A6G0XY75"/>
<gene>
    <name evidence="8" type="ORF">Ae201684_000027</name>
</gene>
<keyword evidence="5 7" id="KW-1133">Transmembrane helix</keyword>
<sequence length="425" mass="47379">MFVELFDLEVQFFKQNAIQIVSSFAKRTHLIASMAAHVLTLLPNVIYGQVIAILLVAQFVCTKYLSARHFVPLAAFQTTLFYVVLSFVCVLYLCVTKKARSDRPFWFWLVLGIVDVEGNYCTIKAVAHDTNYAMLGLVLHMTVPFVSILSYLFLRKRYSLAQFGGCTLATCGTILVIIISSSEVFPPVQTDGNLWALAAALLFSISNVMQEYAVKMTDQTKDAAMECLGNMGIVGSVVALIQMTFLGDFHQLNQVLWTKSTCGYLAGYIAAAVLFYVVASVVLRVTQSMAFNLSLLMSDVYSAMTVIWLFGDALPSVYWIIWAIQLVGIGIFSSHEPIQLPMRRKPGWRNDSEISIHHPSTPVVTLSLPRHDHRYPYDAPELSNISDDGCTMEVLESNYVLDTTDYLYAMEDADALSAERGNNVQ</sequence>
<evidence type="ECO:0000256" key="2">
    <source>
        <dbReference type="ARBA" id="ARBA00007863"/>
    </source>
</evidence>
<evidence type="ECO:0000313" key="9">
    <source>
        <dbReference type="Proteomes" id="UP000481153"/>
    </source>
</evidence>
<proteinExistence type="inferred from homology"/>
<dbReference type="InterPro" id="IPR009262">
    <property type="entry name" value="SLC35_F1/F2/F6"/>
</dbReference>
<evidence type="ECO:0008006" key="10">
    <source>
        <dbReference type="Google" id="ProtNLM"/>
    </source>
</evidence>
<evidence type="ECO:0000256" key="3">
    <source>
        <dbReference type="ARBA" id="ARBA00022448"/>
    </source>
</evidence>
<evidence type="ECO:0000256" key="6">
    <source>
        <dbReference type="ARBA" id="ARBA00023136"/>
    </source>
</evidence>
<keyword evidence="9" id="KW-1185">Reference proteome</keyword>
<feature type="transmembrane region" description="Helical" evidence="7">
    <location>
        <begin position="34"/>
        <end position="57"/>
    </location>
</feature>
<keyword evidence="3" id="KW-0813">Transport</keyword>
<feature type="transmembrane region" description="Helical" evidence="7">
    <location>
        <begin position="105"/>
        <end position="126"/>
    </location>
</feature>
<dbReference type="InterPro" id="IPR052221">
    <property type="entry name" value="SLC35F_Transporter"/>
</dbReference>
<keyword evidence="4 7" id="KW-0812">Transmembrane</keyword>
<evidence type="ECO:0000256" key="4">
    <source>
        <dbReference type="ARBA" id="ARBA00022692"/>
    </source>
</evidence>
<dbReference type="GO" id="GO:0022857">
    <property type="term" value="F:transmembrane transporter activity"/>
    <property type="evidence" value="ECO:0007669"/>
    <property type="project" value="InterPro"/>
</dbReference>
<keyword evidence="6 7" id="KW-0472">Membrane</keyword>
<name>A0A6G0XY75_9STRA</name>
<comment type="similarity">
    <text evidence="2">Belongs to the SLC35F solute transporter family.</text>
</comment>
<dbReference type="Proteomes" id="UP000481153">
    <property type="component" value="Unassembled WGS sequence"/>
</dbReference>
<feature type="transmembrane region" description="Helical" evidence="7">
    <location>
        <begin position="316"/>
        <end position="335"/>
    </location>
</feature>
<feature type="transmembrane region" description="Helical" evidence="7">
    <location>
        <begin position="265"/>
        <end position="283"/>
    </location>
</feature>
<comment type="subcellular location">
    <subcellularLocation>
        <location evidence="1">Membrane</location>
        <topology evidence="1">Multi-pass membrane protein</topology>
    </subcellularLocation>
</comment>
<feature type="transmembrane region" description="Helical" evidence="7">
    <location>
        <begin position="226"/>
        <end position="245"/>
    </location>
</feature>
<dbReference type="InterPro" id="IPR037185">
    <property type="entry name" value="EmrE-like"/>
</dbReference>
<dbReference type="GO" id="GO:0016020">
    <property type="term" value="C:membrane"/>
    <property type="evidence" value="ECO:0007669"/>
    <property type="project" value="UniProtKB-SubCell"/>
</dbReference>
<evidence type="ECO:0000256" key="5">
    <source>
        <dbReference type="ARBA" id="ARBA00022989"/>
    </source>
</evidence>
<dbReference type="EMBL" id="VJMJ01000001">
    <property type="protein sequence ID" value="KAF0745572.1"/>
    <property type="molecule type" value="Genomic_DNA"/>
</dbReference>
<dbReference type="PANTHER" id="PTHR14233">
    <property type="entry name" value="DUF914-RELATED"/>
    <property type="match status" value="1"/>
</dbReference>
<evidence type="ECO:0000256" key="1">
    <source>
        <dbReference type="ARBA" id="ARBA00004141"/>
    </source>
</evidence>
<dbReference type="Pfam" id="PF06027">
    <property type="entry name" value="SLC35F"/>
    <property type="match status" value="1"/>
</dbReference>
<feature type="transmembrane region" description="Helical" evidence="7">
    <location>
        <begin position="194"/>
        <end position="214"/>
    </location>
</feature>
<feature type="transmembrane region" description="Helical" evidence="7">
    <location>
        <begin position="132"/>
        <end position="153"/>
    </location>
</feature>
<dbReference type="VEuPathDB" id="FungiDB:AeMF1_004171"/>
<feature type="transmembrane region" description="Helical" evidence="7">
    <location>
        <begin position="69"/>
        <end position="93"/>
    </location>
</feature>
<feature type="transmembrane region" description="Helical" evidence="7">
    <location>
        <begin position="160"/>
        <end position="182"/>
    </location>
</feature>
<feature type="transmembrane region" description="Helical" evidence="7">
    <location>
        <begin position="290"/>
        <end position="310"/>
    </location>
</feature>
<evidence type="ECO:0000256" key="7">
    <source>
        <dbReference type="SAM" id="Phobius"/>
    </source>
</evidence>
<accession>A0A6G0XY75</accession>
<dbReference type="SUPFAM" id="SSF103481">
    <property type="entry name" value="Multidrug resistance efflux transporter EmrE"/>
    <property type="match status" value="1"/>
</dbReference>
<dbReference type="PANTHER" id="PTHR14233:SF4">
    <property type="entry name" value="SOLUTE CARRIER FAMILY 35 MEMBER F2"/>
    <property type="match status" value="1"/>
</dbReference>
<evidence type="ECO:0000313" key="8">
    <source>
        <dbReference type="EMBL" id="KAF0745572.1"/>
    </source>
</evidence>
<protein>
    <recommendedName>
        <fullName evidence="10">EamA domain-containing protein</fullName>
    </recommendedName>
</protein>